<evidence type="ECO:0000259" key="5">
    <source>
        <dbReference type="PROSITE" id="PS50893"/>
    </source>
</evidence>
<comment type="subcellular location">
    <subcellularLocation>
        <location evidence="1">Endomembrane system</location>
        <topology evidence="1">Multi-pass membrane protein</topology>
    </subcellularLocation>
</comment>
<keyword evidence="3" id="KW-0547">Nucleotide-binding</keyword>
<dbReference type="FunFam" id="3.40.50.300:FF:003475">
    <property type="entry name" value="Predicted protein"/>
    <property type="match status" value="1"/>
</dbReference>
<dbReference type="EMBL" id="LJIJ01000694">
    <property type="protein sequence ID" value="ODM95246.1"/>
    <property type="molecule type" value="Genomic_DNA"/>
</dbReference>
<dbReference type="InterPro" id="IPR017871">
    <property type="entry name" value="ABC_transporter-like_CS"/>
</dbReference>
<keyword evidence="4" id="KW-0067">ATP-binding</keyword>
<dbReference type="Gene3D" id="3.40.50.300">
    <property type="entry name" value="P-loop containing nucleotide triphosphate hydrolases"/>
    <property type="match status" value="1"/>
</dbReference>
<dbReference type="GO" id="GO:0012505">
    <property type="term" value="C:endomembrane system"/>
    <property type="evidence" value="ECO:0007669"/>
    <property type="project" value="UniProtKB-SubCell"/>
</dbReference>
<keyword evidence="7" id="KW-1185">Reference proteome</keyword>
<proteinExistence type="predicted"/>
<evidence type="ECO:0000256" key="3">
    <source>
        <dbReference type="ARBA" id="ARBA00022741"/>
    </source>
</evidence>
<evidence type="ECO:0000256" key="2">
    <source>
        <dbReference type="ARBA" id="ARBA00022737"/>
    </source>
</evidence>
<dbReference type="OrthoDB" id="6500128at2759"/>
<dbReference type="CDD" id="cd03244">
    <property type="entry name" value="ABCC_MRP_domain2"/>
    <property type="match status" value="1"/>
</dbReference>
<evidence type="ECO:0000256" key="1">
    <source>
        <dbReference type="ARBA" id="ARBA00004127"/>
    </source>
</evidence>
<evidence type="ECO:0000256" key="4">
    <source>
        <dbReference type="ARBA" id="ARBA00022840"/>
    </source>
</evidence>
<keyword evidence="2" id="KW-0677">Repeat</keyword>
<dbReference type="Pfam" id="PF00005">
    <property type="entry name" value="ABC_tran"/>
    <property type="match status" value="1"/>
</dbReference>
<dbReference type="SUPFAM" id="SSF52540">
    <property type="entry name" value="P-loop containing nucleoside triphosphate hydrolases"/>
    <property type="match status" value="1"/>
</dbReference>
<comment type="caution">
    <text evidence="6">The sequence shown here is derived from an EMBL/GenBank/DDBJ whole genome shotgun (WGS) entry which is preliminary data.</text>
</comment>
<feature type="domain" description="ABC transporter" evidence="5">
    <location>
        <begin position="81"/>
        <end position="341"/>
    </location>
</feature>
<accession>A0A1D2MQE7</accession>
<dbReference type="GO" id="GO:0016887">
    <property type="term" value="F:ATP hydrolysis activity"/>
    <property type="evidence" value="ECO:0007669"/>
    <property type="project" value="InterPro"/>
</dbReference>
<dbReference type="STRING" id="48709.A0A1D2MQE7"/>
<dbReference type="AlphaFoldDB" id="A0A1D2MQE7"/>
<dbReference type="GO" id="GO:0016020">
    <property type="term" value="C:membrane"/>
    <property type="evidence" value="ECO:0007669"/>
    <property type="project" value="TreeGrafter"/>
</dbReference>
<evidence type="ECO:0000313" key="7">
    <source>
        <dbReference type="Proteomes" id="UP000094527"/>
    </source>
</evidence>
<dbReference type="GO" id="GO:0005524">
    <property type="term" value="F:ATP binding"/>
    <property type="evidence" value="ECO:0007669"/>
    <property type="project" value="UniProtKB-KW"/>
</dbReference>
<organism evidence="6 7">
    <name type="scientific">Orchesella cincta</name>
    <name type="common">Springtail</name>
    <name type="synonym">Podura cincta</name>
    <dbReference type="NCBI Taxonomy" id="48709"/>
    <lineage>
        <taxon>Eukaryota</taxon>
        <taxon>Metazoa</taxon>
        <taxon>Ecdysozoa</taxon>
        <taxon>Arthropoda</taxon>
        <taxon>Hexapoda</taxon>
        <taxon>Collembola</taxon>
        <taxon>Entomobryomorpha</taxon>
        <taxon>Entomobryoidea</taxon>
        <taxon>Orchesellidae</taxon>
        <taxon>Orchesellinae</taxon>
        <taxon>Orchesella</taxon>
    </lineage>
</organism>
<dbReference type="InterPro" id="IPR050173">
    <property type="entry name" value="ABC_transporter_C-like"/>
</dbReference>
<name>A0A1D2MQE7_ORCCI</name>
<dbReference type="GO" id="GO:0042626">
    <property type="term" value="F:ATPase-coupled transmembrane transporter activity"/>
    <property type="evidence" value="ECO:0007669"/>
    <property type="project" value="TreeGrafter"/>
</dbReference>
<sequence length="351" mass="39341">MHSGTLLKSDKGNVLVSDSESEFSASEAGRRSSAVIISNRKDCLINSLTDRRMERVSVGKLVSASKLRRQSHSIYGQLDMIELIETEKQLEKHTEKASQASVLPRRFKFDWLPLVGAVERLKEYSNAPQEADWEVPSRKPKPSWPEAGQIIFNGYKTRYRPGLDLVLMVKYISRLGLHDVRGRITIIPQDPVLFSGSLRINLDPFDSLPDETLYHALELAHLRTFVSTLPGGLDYEIAEGGENLSVGQRSLVCLARAVLRKTKILVLDEATAAVDLDTDELIQKTIRKEFKDCTVITIAHRLHTIMDSDRVIVLEKGEIQEFDSPQNLLANEKSIFSSMAKESGTTANQPK</sequence>
<dbReference type="OMA" id="LINIDHR"/>
<dbReference type="InterPro" id="IPR003439">
    <property type="entry name" value="ABC_transporter-like_ATP-bd"/>
</dbReference>
<gene>
    <name evidence="6" type="ORF">Ocin01_11425</name>
</gene>
<reference evidence="6 7" key="1">
    <citation type="journal article" date="2016" name="Genome Biol. Evol.">
        <title>Gene Family Evolution Reflects Adaptation to Soil Environmental Stressors in the Genome of the Collembolan Orchesella cincta.</title>
        <authorList>
            <person name="Faddeeva-Vakhrusheva A."/>
            <person name="Derks M.F."/>
            <person name="Anvar S.Y."/>
            <person name="Agamennone V."/>
            <person name="Suring W."/>
            <person name="Smit S."/>
            <person name="van Straalen N.M."/>
            <person name="Roelofs D."/>
        </authorList>
    </citation>
    <scope>NUCLEOTIDE SEQUENCE [LARGE SCALE GENOMIC DNA]</scope>
    <source>
        <tissue evidence="6">Mixed pool</tissue>
    </source>
</reference>
<dbReference type="Proteomes" id="UP000094527">
    <property type="component" value="Unassembled WGS sequence"/>
</dbReference>
<dbReference type="PANTHER" id="PTHR24223:SF443">
    <property type="entry name" value="MULTIDRUG-RESISTANCE LIKE PROTEIN 1, ISOFORM I"/>
    <property type="match status" value="1"/>
</dbReference>
<dbReference type="PROSITE" id="PS50893">
    <property type="entry name" value="ABC_TRANSPORTER_2"/>
    <property type="match status" value="1"/>
</dbReference>
<evidence type="ECO:0000313" key="6">
    <source>
        <dbReference type="EMBL" id="ODM95246.1"/>
    </source>
</evidence>
<dbReference type="PANTHER" id="PTHR24223">
    <property type="entry name" value="ATP-BINDING CASSETTE SUB-FAMILY C"/>
    <property type="match status" value="1"/>
</dbReference>
<dbReference type="InterPro" id="IPR027417">
    <property type="entry name" value="P-loop_NTPase"/>
</dbReference>
<dbReference type="PROSITE" id="PS00211">
    <property type="entry name" value="ABC_TRANSPORTER_1"/>
    <property type="match status" value="1"/>
</dbReference>
<protein>
    <submittedName>
        <fullName evidence="6">Multidrug resistance-associated protein 1</fullName>
    </submittedName>
</protein>